<evidence type="ECO:0000313" key="1">
    <source>
        <dbReference type="EMBL" id="CAH9086225.1"/>
    </source>
</evidence>
<proteinExistence type="predicted"/>
<dbReference type="AlphaFoldDB" id="A0AAV0CVK9"/>
<feature type="non-terminal residue" evidence="1">
    <location>
        <position position="119"/>
    </location>
</feature>
<dbReference type="PANTHER" id="PTHR34835">
    <property type="entry name" value="OS07G0283600 PROTEIN-RELATED"/>
    <property type="match status" value="1"/>
</dbReference>
<gene>
    <name evidence="1" type="ORF">CEPIT_LOCUS9747</name>
</gene>
<protein>
    <submittedName>
        <fullName evidence="1">Uncharacterized protein</fullName>
    </submittedName>
</protein>
<dbReference type="Proteomes" id="UP001152523">
    <property type="component" value="Unassembled WGS sequence"/>
</dbReference>
<name>A0AAV0CVK9_9ASTE</name>
<evidence type="ECO:0000313" key="2">
    <source>
        <dbReference type="Proteomes" id="UP001152523"/>
    </source>
</evidence>
<sequence length="119" mass="14194">MLKCTNGGDWFKRHFIIFMVSILLDSTTNGYANPLILSNLVNVDRIRDLNWCDYVMSTLIDKRRIWEKNDKKSFTGPLLFLMVLYVDRVYLYRREIDRGIPTWKGWTTTPLRARETEEI</sequence>
<accession>A0AAV0CVK9</accession>
<reference evidence="1" key="1">
    <citation type="submission" date="2022-07" db="EMBL/GenBank/DDBJ databases">
        <authorList>
            <person name="Macas J."/>
            <person name="Novak P."/>
            <person name="Neumann P."/>
        </authorList>
    </citation>
    <scope>NUCLEOTIDE SEQUENCE</scope>
</reference>
<dbReference type="PANTHER" id="PTHR34835:SF90">
    <property type="entry name" value="AMINOTRANSFERASE-LIKE PLANT MOBILE DOMAIN-CONTAINING PROTEIN"/>
    <property type="match status" value="1"/>
</dbReference>
<organism evidence="1 2">
    <name type="scientific">Cuscuta epithymum</name>
    <dbReference type="NCBI Taxonomy" id="186058"/>
    <lineage>
        <taxon>Eukaryota</taxon>
        <taxon>Viridiplantae</taxon>
        <taxon>Streptophyta</taxon>
        <taxon>Embryophyta</taxon>
        <taxon>Tracheophyta</taxon>
        <taxon>Spermatophyta</taxon>
        <taxon>Magnoliopsida</taxon>
        <taxon>eudicotyledons</taxon>
        <taxon>Gunneridae</taxon>
        <taxon>Pentapetalae</taxon>
        <taxon>asterids</taxon>
        <taxon>lamiids</taxon>
        <taxon>Solanales</taxon>
        <taxon>Convolvulaceae</taxon>
        <taxon>Cuscuteae</taxon>
        <taxon>Cuscuta</taxon>
        <taxon>Cuscuta subgen. Cuscuta</taxon>
    </lineage>
</organism>
<comment type="caution">
    <text evidence="1">The sequence shown here is derived from an EMBL/GenBank/DDBJ whole genome shotgun (WGS) entry which is preliminary data.</text>
</comment>
<dbReference type="EMBL" id="CAMAPF010000055">
    <property type="protein sequence ID" value="CAH9086225.1"/>
    <property type="molecule type" value="Genomic_DNA"/>
</dbReference>
<keyword evidence="2" id="KW-1185">Reference proteome</keyword>